<dbReference type="AlphaFoldDB" id="A0A7W9CSH2"/>
<feature type="signal peptide" evidence="1">
    <location>
        <begin position="1"/>
        <end position="23"/>
    </location>
</feature>
<feature type="chain" id="PRO_5031389167" description="AsmA-like C-terminal domain-containing protein" evidence="1">
    <location>
        <begin position="24"/>
        <end position="649"/>
    </location>
</feature>
<comment type="caution">
    <text evidence="2">The sequence shown here is derived from an EMBL/GenBank/DDBJ whole genome shotgun (WGS) entry which is preliminary data.</text>
</comment>
<evidence type="ECO:0008006" key="4">
    <source>
        <dbReference type="Google" id="ProtNLM"/>
    </source>
</evidence>
<sequence length="649" mass="69435">MRKLRLIRAAAIAVVFTAGPAAAAEPVETAIDSWIATIDASPNWTASRSALTVDPAQRTATVTGLRIATEIAKAPVVISFAKVTVFGYEEQPDGAFSAQQITADGGRIDTGGVFDVDLDDVTIDRLAVPSFADYRFDPQRVATSVVKAFAIASRTRADLIRIARVDVENSIEGERSRSSYGTYELRGLADGKINTVTVGPIVSDMPSPEGIIKMRADRIEGSGYDLDAIVHLLDPDRYAGGVGDMQWRIVVGHEAIRNLVYEFPGGSARIGLIAGEAERVRQPPRSFTGLFDALINRQDASPEEIGKEFLPILPDLAKTYSVGMIRMGDLDVVAPEIDRFHLGAIRFSELSAEGLGEFALEDFDLSVPGEVDLGLDRFAFGDVRFPEIEAVIRAAEAQASGVPADPTPLIPTLGFAEVLGFDFKRGAEAGKLDSLRLDLGDYIGPIPTKIGYAMRGLDIPASLIKDPKAQEMLAGLGYDRVAGDSSFRLGWREADQSVTLDGFDLTLEDIGRITASATLRGLTRAAIERPQSLEAALPSLLFESGRLTIEDRSVVGRALAMQAKKMNVSPDTFRNQIVGAVPLALMVLRNPTFQGKLAPALQAFLKAPGTIAFAAAPVSPVPITAIEAAAKSAPQTLPDLLGIQVETRP</sequence>
<gene>
    <name evidence="2" type="ORF">GGQ63_000146</name>
</gene>
<dbReference type="Proteomes" id="UP000523821">
    <property type="component" value="Unassembled WGS sequence"/>
</dbReference>
<evidence type="ECO:0000313" key="3">
    <source>
        <dbReference type="Proteomes" id="UP000523821"/>
    </source>
</evidence>
<keyword evidence="3" id="KW-1185">Reference proteome</keyword>
<evidence type="ECO:0000313" key="2">
    <source>
        <dbReference type="EMBL" id="MBB5751103.1"/>
    </source>
</evidence>
<accession>A0A7W9CSH2</accession>
<reference evidence="2 3" key="1">
    <citation type="submission" date="2020-08" db="EMBL/GenBank/DDBJ databases">
        <title>Genomic Encyclopedia of Type Strains, Phase IV (KMG-IV): sequencing the most valuable type-strain genomes for metagenomic binning, comparative biology and taxonomic classification.</title>
        <authorList>
            <person name="Goeker M."/>
        </authorList>
    </citation>
    <scope>NUCLEOTIDE SEQUENCE [LARGE SCALE GENOMIC DNA]</scope>
    <source>
        <strain evidence="2 3">DSM 16268</strain>
    </source>
</reference>
<protein>
    <recommendedName>
        <fullName evidence="4">AsmA-like C-terminal domain-containing protein</fullName>
    </recommendedName>
</protein>
<organism evidence="2 3">
    <name type="scientific">Prosthecomicrobium pneumaticum</name>
    <dbReference type="NCBI Taxonomy" id="81895"/>
    <lineage>
        <taxon>Bacteria</taxon>
        <taxon>Pseudomonadati</taxon>
        <taxon>Pseudomonadota</taxon>
        <taxon>Alphaproteobacteria</taxon>
        <taxon>Hyphomicrobiales</taxon>
        <taxon>Kaistiaceae</taxon>
        <taxon>Prosthecomicrobium</taxon>
    </lineage>
</organism>
<name>A0A7W9CSH2_9HYPH</name>
<keyword evidence="1" id="KW-0732">Signal</keyword>
<dbReference type="EMBL" id="JACHOO010000001">
    <property type="protein sequence ID" value="MBB5751103.1"/>
    <property type="molecule type" value="Genomic_DNA"/>
</dbReference>
<proteinExistence type="predicted"/>
<dbReference type="RefSeq" id="WP_183851686.1">
    <property type="nucleotide sequence ID" value="NZ_JACHOO010000001.1"/>
</dbReference>
<evidence type="ECO:0000256" key="1">
    <source>
        <dbReference type="SAM" id="SignalP"/>
    </source>
</evidence>